<evidence type="ECO:0000313" key="2">
    <source>
        <dbReference type="EMBL" id="MRW89106.1"/>
    </source>
</evidence>
<dbReference type="RefSeq" id="WP_154373304.1">
    <property type="nucleotide sequence ID" value="NZ_WKJK01000002.1"/>
</dbReference>
<proteinExistence type="predicted"/>
<evidence type="ECO:0000256" key="1">
    <source>
        <dbReference type="SAM" id="Phobius"/>
    </source>
</evidence>
<keyword evidence="1" id="KW-1133">Transmembrane helix</keyword>
<feature type="transmembrane region" description="Helical" evidence="1">
    <location>
        <begin position="55"/>
        <end position="76"/>
    </location>
</feature>
<dbReference type="AlphaFoldDB" id="A0A6I2KY33"/>
<keyword evidence="3" id="KW-1185">Reference proteome</keyword>
<protein>
    <submittedName>
        <fullName evidence="2">Uncharacterized protein</fullName>
    </submittedName>
</protein>
<evidence type="ECO:0000313" key="3">
    <source>
        <dbReference type="Proteomes" id="UP000433309"/>
    </source>
</evidence>
<dbReference type="EMBL" id="WKJK01000002">
    <property type="protein sequence ID" value="MRW89106.1"/>
    <property type="molecule type" value="Genomic_DNA"/>
</dbReference>
<organism evidence="2 3">
    <name type="scientific">Duganella guangzhouensis</name>
    <dbReference type="NCBI Taxonomy" id="2666084"/>
    <lineage>
        <taxon>Bacteria</taxon>
        <taxon>Pseudomonadati</taxon>
        <taxon>Pseudomonadota</taxon>
        <taxon>Betaproteobacteria</taxon>
        <taxon>Burkholderiales</taxon>
        <taxon>Oxalobacteraceae</taxon>
        <taxon>Telluria group</taxon>
        <taxon>Duganella</taxon>
    </lineage>
</organism>
<dbReference type="Proteomes" id="UP000433309">
    <property type="component" value="Unassembled WGS sequence"/>
</dbReference>
<name>A0A6I2KY33_9BURK</name>
<feature type="transmembrane region" description="Helical" evidence="1">
    <location>
        <begin position="21"/>
        <end position="43"/>
    </location>
</feature>
<keyword evidence="1" id="KW-0472">Membrane</keyword>
<reference evidence="2 3" key="1">
    <citation type="submission" date="2019-11" db="EMBL/GenBank/DDBJ databases">
        <title>Novel species isolated from a subtropical stream in China.</title>
        <authorList>
            <person name="Lu H."/>
        </authorList>
    </citation>
    <scope>NUCLEOTIDE SEQUENCE [LARGE SCALE GENOMIC DNA]</scope>
    <source>
        <strain evidence="2 3">FT80W</strain>
    </source>
</reference>
<comment type="caution">
    <text evidence="2">The sequence shown here is derived from an EMBL/GenBank/DDBJ whole genome shotgun (WGS) entry which is preliminary data.</text>
</comment>
<gene>
    <name evidence="2" type="ORF">GJ699_03820</name>
</gene>
<sequence>MIYWLIAIACGYAIGTFTRQAWWQYAVCVPASGLLYFLVNLMRSMPSEESELSPVVIFIGASLIQSLGLMLGVFLARRKAKRNAFKA</sequence>
<keyword evidence="1" id="KW-0812">Transmembrane</keyword>
<accession>A0A6I2KY33</accession>